<accession>A7MSD6</accession>
<gene>
    <name evidence="1" type="ordered locus">VIBHAR_03643</name>
</gene>
<name>A7MSD6_VIBC1</name>
<evidence type="ECO:0000313" key="1">
    <source>
        <dbReference type="EMBL" id="ABU72557.1"/>
    </source>
</evidence>
<dbReference type="Proteomes" id="UP000008152">
    <property type="component" value="Chromosome I"/>
</dbReference>
<protein>
    <submittedName>
        <fullName evidence="1">Uncharacterized protein</fullName>
    </submittedName>
</protein>
<proteinExistence type="predicted"/>
<dbReference type="KEGG" id="vha:VIBHAR_03643"/>
<dbReference type="AlphaFoldDB" id="A7MSD6"/>
<reference evidence="1 2" key="1">
    <citation type="submission" date="2007-08" db="EMBL/GenBank/DDBJ databases">
        <authorList>
            <consortium name="The Vibrio harveyi Genome Sequencing Project"/>
            <person name="Bassler B."/>
            <person name="Clifton S.W."/>
            <person name="Fulton L."/>
            <person name="Delehaunty K."/>
            <person name="Fronick C."/>
            <person name="Harrison M."/>
            <person name="Markivic C."/>
            <person name="Fulton R."/>
            <person name="Tin-Wollam A.-M."/>
            <person name="Shah N."/>
            <person name="Pepin K."/>
            <person name="Nash W."/>
            <person name="Thiruvilangam P."/>
            <person name="Bhonagiri V."/>
            <person name="Waters C."/>
            <person name="Tu K.C."/>
            <person name="Irgon J."/>
            <person name="Wilson R.K."/>
        </authorList>
    </citation>
    <scope>NUCLEOTIDE SEQUENCE [LARGE SCALE GENOMIC DNA]</scope>
    <source>
        <strain evidence="2">ATCC BAA-1116 / BB120</strain>
    </source>
</reference>
<dbReference type="EMBL" id="CP000789">
    <property type="protein sequence ID" value="ABU72557.1"/>
    <property type="molecule type" value="Genomic_DNA"/>
</dbReference>
<dbReference type="PATRIC" id="fig|338187.36.peg.3542"/>
<sequence>MYDSFLERKRIKTHFLKIMKKQQNIELKYTKEPFTKYNAKK</sequence>
<organism evidence="1 2">
    <name type="scientific">Vibrio campbellii (strain ATCC BAA-1116)</name>
    <dbReference type="NCBI Taxonomy" id="2902295"/>
    <lineage>
        <taxon>Bacteria</taxon>
        <taxon>Pseudomonadati</taxon>
        <taxon>Pseudomonadota</taxon>
        <taxon>Gammaproteobacteria</taxon>
        <taxon>Vibrionales</taxon>
        <taxon>Vibrionaceae</taxon>
        <taxon>Vibrio</taxon>
    </lineage>
</organism>
<evidence type="ECO:0000313" key="2">
    <source>
        <dbReference type="Proteomes" id="UP000008152"/>
    </source>
</evidence>